<dbReference type="AlphaFoldDB" id="A0A1H3ZGB0"/>
<keyword evidence="1" id="KW-0479">Metal-binding</keyword>
<reference evidence="3 4" key="1">
    <citation type="submission" date="2016-10" db="EMBL/GenBank/DDBJ databases">
        <authorList>
            <person name="de Groot N.N."/>
        </authorList>
    </citation>
    <scope>NUCLEOTIDE SEQUENCE [LARGE SCALE GENOMIC DNA]</scope>
    <source>
        <strain evidence="3 4">DSM 25383</strain>
    </source>
</reference>
<dbReference type="STRING" id="1033731.SAMN05444145_102199"/>
<protein>
    <submittedName>
        <fullName evidence="3">Dipeptidyl-peptidase-3</fullName>
    </submittedName>
</protein>
<gene>
    <name evidence="3" type="ORF">SAMN05444145_102199</name>
</gene>
<accession>A0A1H3ZGB0</accession>
<evidence type="ECO:0000313" key="3">
    <source>
        <dbReference type="EMBL" id="SEA22558.1"/>
    </source>
</evidence>
<dbReference type="GO" id="GO:0046872">
    <property type="term" value="F:metal ion binding"/>
    <property type="evidence" value="ECO:0007669"/>
    <property type="project" value="UniProtKB-KW"/>
</dbReference>
<proteinExistence type="predicted"/>
<dbReference type="Proteomes" id="UP000183253">
    <property type="component" value="Unassembled WGS sequence"/>
</dbReference>
<keyword evidence="2" id="KW-0378">Hydrolase</keyword>
<name>A0A1H3ZGB0_9BACT</name>
<evidence type="ECO:0000313" key="4">
    <source>
        <dbReference type="Proteomes" id="UP000183253"/>
    </source>
</evidence>
<dbReference type="InterPro" id="IPR039461">
    <property type="entry name" value="Peptidase_M49"/>
</dbReference>
<dbReference type="GO" id="GO:0016787">
    <property type="term" value="F:hydrolase activity"/>
    <property type="evidence" value="ECO:0007669"/>
    <property type="project" value="UniProtKB-KW"/>
</dbReference>
<keyword evidence="4" id="KW-1185">Reference proteome</keyword>
<organism evidence="3 4">
    <name type="scientific">Alistipes timonensis JC136</name>
    <dbReference type="NCBI Taxonomy" id="1033731"/>
    <lineage>
        <taxon>Bacteria</taxon>
        <taxon>Pseudomonadati</taxon>
        <taxon>Bacteroidota</taxon>
        <taxon>Bacteroidia</taxon>
        <taxon>Bacteroidales</taxon>
        <taxon>Rikenellaceae</taxon>
        <taxon>Alistipes</taxon>
    </lineage>
</organism>
<dbReference type="RefSeq" id="WP_010263385.1">
    <property type="nucleotide sequence ID" value="NZ_CAEG01000012.1"/>
</dbReference>
<evidence type="ECO:0000256" key="2">
    <source>
        <dbReference type="ARBA" id="ARBA00022801"/>
    </source>
</evidence>
<dbReference type="EMBL" id="FNRI01000002">
    <property type="protein sequence ID" value="SEA22558.1"/>
    <property type="molecule type" value="Genomic_DNA"/>
</dbReference>
<evidence type="ECO:0000256" key="1">
    <source>
        <dbReference type="ARBA" id="ARBA00022723"/>
    </source>
</evidence>
<sequence>MSFTAIALAACSQSPKGEAPWIVDRFDDIKVIRYEVPGFDELPLEEKELVYYLAEAAKCGRDIFFDQNCAVNLPVRRTLETIYENYAGDRTTPEWKALEKYLKKVWFANGIHHHYSNDKFVPEFTEQYFLDVCESIPVERFGELNNMIGTVCVAIFNPEMYKTRLNQKAGDDLLWTSSGNYYRNVRQAEAEKFYADMADADAGNPEPVSYGLNSQLVKEEKTDRIYERVWKVGGMYSPAIEKIVYWLEKAQSVAKEPQKSNIAALVSYYKTGDLKEFDRYNIGWVKDTVSNVDFINGFIEDYGDPLGRKAAWEGNVNFMDKEACHRTEVISDNAQWFEDHSPVDEAYRKPVVKGVSAKVITVAMLGGDCYPSTPIGINLPNADWIRKEYGSKSVTIDNITYAYDMAAHGNGFNEEFVLRAEDRERMDKYGKLADDLHTDLHECLGHGSGQLAPGVKGGELKSYSSTLEETRADLFGLYYLGDPKLVELGLVPSFDVAKAGYAKYILNGMMTQLARVELGKNVEESHMRNRKLIAEWCYERGKADNVIEMVRENGKTYAVVNDFEKLRQLFGEMLREVQRIKSEGDYEAGRKLVEQYAVVVDPVLHKEVRDRYYALNIEPYGGFVNPEFELVEKDGKVVDVKISYPANYVEQMLGYSKNYSFLPNVN</sequence>
<dbReference type="PANTHER" id="PTHR23422:SF11">
    <property type="entry name" value="DIPEPTIDYL PEPTIDASE 3"/>
    <property type="match status" value="1"/>
</dbReference>
<dbReference type="PANTHER" id="PTHR23422">
    <property type="entry name" value="DIPEPTIDYL PEPTIDASE III-RELATED"/>
    <property type="match status" value="1"/>
</dbReference>
<dbReference type="Gene3D" id="3.30.540.30">
    <property type="match status" value="2"/>
</dbReference>
<dbReference type="OrthoDB" id="9812747at2"/>
<dbReference type="Pfam" id="PF03571">
    <property type="entry name" value="Peptidase_M49"/>
    <property type="match status" value="2"/>
</dbReference>